<name>A0ABD0JNS9_9CAEN</name>
<accession>A0ABD0JNS9</accession>
<evidence type="ECO:0000313" key="1">
    <source>
        <dbReference type="EMBL" id="KAK7476723.1"/>
    </source>
</evidence>
<reference evidence="1 2" key="1">
    <citation type="journal article" date="2023" name="Sci. Data">
        <title>Genome assembly of the Korean intertidal mud-creeper Batillaria attramentaria.</title>
        <authorList>
            <person name="Patra A.K."/>
            <person name="Ho P.T."/>
            <person name="Jun S."/>
            <person name="Lee S.J."/>
            <person name="Kim Y."/>
            <person name="Won Y.J."/>
        </authorList>
    </citation>
    <scope>NUCLEOTIDE SEQUENCE [LARGE SCALE GENOMIC DNA]</scope>
    <source>
        <strain evidence="1">Wonlab-2016</strain>
    </source>
</reference>
<organism evidence="1 2">
    <name type="scientific">Batillaria attramentaria</name>
    <dbReference type="NCBI Taxonomy" id="370345"/>
    <lineage>
        <taxon>Eukaryota</taxon>
        <taxon>Metazoa</taxon>
        <taxon>Spiralia</taxon>
        <taxon>Lophotrochozoa</taxon>
        <taxon>Mollusca</taxon>
        <taxon>Gastropoda</taxon>
        <taxon>Caenogastropoda</taxon>
        <taxon>Sorbeoconcha</taxon>
        <taxon>Cerithioidea</taxon>
        <taxon>Batillariidae</taxon>
        <taxon>Batillaria</taxon>
    </lineage>
</organism>
<comment type="caution">
    <text evidence="1">The sequence shown here is derived from an EMBL/GenBank/DDBJ whole genome shotgun (WGS) entry which is preliminary data.</text>
</comment>
<keyword evidence="2" id="KW-1185">Reference proteome</keyword>
<protein>
    <submittedName>
        <fullName evidence="1">Uncharacterized protein</fullName>
    </submittedName>
</protein>
<proteinExistence type="predicted"/>
<dbReference type="AlphaFoldDB" id="A0ABD0JNS9"/>
<gene>
    <name evidence="1" type="ORF">BaRGS_00032016</name>
</gene>
<dbReference type="Proteomes" id="UP001519460">
    <property type="component" value="Unassembled WGS sequence"/>
</dbReference>
<dbReference type="EMBL" id="JACVVK020000367">
    <property type="protein sequence ID" value="KAK7476723.1"/>
    <property type="molecule type" value="Genomic_DNA"/>
</dbReference>
<evidence type="ECO:0000313" key="2">
    <source>
        <dbReference type="Proteomes" id="UP001519460"/>
    </source>
</evidence>
<sequence>MPGSTVGHCALLDSGHTPAGQTSASSVTLSCQCTPNSNTGRPNVSFVYGVGYTCLTGVRQSGSVEPAYIQHDFNA</sequence>